<dbReference type="CDD" id="cd00037">
    <property type="entry name" value="CLECT"/>
    <property type="match status" value="1"/>
</dbReference>
<dbReference type="WBParaSite" id="Pan_g10626.t1">
    <property type="protein sequence ID" value="Pan_g10626.t1"/>
    <property type="gene ID" value="Pan_g10626"/>
</dbReference>
<dbReference type="InterPro" id="IPR016186">
    <property type="entry name" value="C-type_lectin-like/link_sf"/>
</dbReference>
<dbReference type="Pfam" id="PF00059">
    <property type="entry name" value="Lectin_C"/>
    <property type="match status" value="1"/>
</dbReference>
<dbReference type="InterPro" id="IPR016187">
    <property type="entry name" value="CTDL_fold"/>
</dbReference>
<evidence type="ECO:0000256" key="2">
    <source>
        <dbReference type="SAM" id="MobiDB-lite"/>
    </source>
</evidence>
<protein>
    <submittedName>
        <fullName evidence="6">C-type lectin domain-containing protein</fullName>
    </submittedName>
</protein>
<dbReference type="PROSITE" id="PS50041">
    <property type="entry name" value="C_TYPE_LECTIN_2"/>
    <property type="match status" value="1"/>
</dbReference>
<evidence type="ECO:0000256" key="3">
    <source>
        <dbReference type="SAM" id="SignalP"/>
    </source>
</evidence>
<accession>A0A7E4UNL1</accession>
<dbReference type="AlphaFoldDB" id="A0A7E4UNL1"/>
<sequence length="290" mass="32476">MTTTMITMVVLATAVLALASADPCGDSSWRYSPHTGKCYKLFNEKIGWTLASFKCAFQGAQQYSIRDANENQFVSELARRVGVVWLGMAQFGTNQKYIWSDGSNWNYENWHAQHGYRKPNFNKGRKCVKLDAVTQTWMQSCCKIPSAYICARPASGSATGYQPPAVPVTTTQAAPTVSTTPWWENPKYTTTASTTTTAAPATTTVAWWLTTTTEAAPTETTTPWWENPKYATPQTTTTEAPATTTLPWWLTTTTTVAPEDNTTPWWQRTPETANTLEARRRLRFARFHRV</sequence>
<dbReference type="InterPro" id="IPR050976">
    <property type="entry name" value="Snaclec"/>
</dbReference>
<evidence type="ECO:0000313" key="5">
    <source>
        <dbReference type="Proteomes" id="UP000492821"/>
    </source>
</evidence>
<feature type="domain" description="C-type lectin" evidence="4">
    <location>
        <begin position="34"/>
        <end position="151"/>
    </location>
</feature>
<keyword evidence="3" id="KW-0732">Signal</keyword>
<name>A0A7E4UNL1_PANRE</name>
<feature type="chain" id="PRO_5028883126" evidence="3">
    <location>
        <begin position="22"/>
        <end position="290"/>
    </location>
</feature>
<reference evidence="6" key="2">
    <citation type="submission" date="2020-10" db="UniProtKB">
        <authorList>
            <consortium name="WormBaseParasite"/>
        </authorList>
    </citation>
    <scope>IDENTIFICATION</scope>
</reference>
<proteinExistence type="predicted"/>
<dbReference type="SUPFAM" id="SSF56436">
    <property type="entry name" value="C-type lectin-like"/>
    <property type="match status" value="1"/>
</dbReference>
<dbReference type="Proteomes" id="UP000492821">
    <property type="component" value="Unassembled WGS sequence"/>
</dbReference>
<keyword evidence="1" id="KW-1015">Disulfide bond</keyword>
<feature type="region of interest" description="Disordered" evidence="2">
    <location>
        <begin position="217"/>
        <end position="239"/>
    </location>
</feature>
<evidence type="ECO:0000256" key="1">
    <source>
        <dbReference type="ARBA" id="ARBA00023157"/>
    </source>
</evidence>
<evidence type="ECO:0000259" key="4">
    <source>
        <dbReference type="PROSITE" id="PS50041"/>
    </source>
</evidence>
<reference evidence="5" key="1">
    <citation type="journal article" date="2013" name="Genetics">
        <title>The draft genome and transcriptome of Panagrellus redivivus are shaped by the harsh demands of a free-living lifestyle.</title>
        <authorList>
            <person name="Srinivasan J."/>
            <person name="Dillman A.R."/>
            <person name="Macchietto M.G."/>
            <person name="Heikkinen L."/>
            <person name="Lakso M."/>
            <person name="Fracchia K.M."/>
            <person name="Antoshechkin I."/>
            <person name="Mortazavi A."/>
            <person name="Wong G."/>
            <person name="Sternberg P.W."/>
        </authorList>
    </citation>
    <scope>NUCLEOTIDE SEQUENCE [LARGE SCALE GENOMIC DNA]</scope>
    <source>
        <strain evidence="5">MT8872</strain>
    </source>
</reference>
<organism evidence="5 6">
    <name type="scientific">Panagrellus redivivus</name>
    <name type="common">Microworm</name>
    <dbReference type="NCBI Taxonomy" id="6233"/>
    <lineage>
        <taxon>Eukaryota</taxon>
        <taxon>Metazoa</taxon>
        <taxon>Ecdysozoa</taxon>
        <taxon>Nematoda</taxon>
        <taxon>Chromadorea</taxon>
        <taxon>Rhabditida</taxon>
        <taxon>Tylenchina</taxon>
        <taxon>Panagrolaimomorpha</taxon>
        <taxon>Panagrolaimoidea</taxon>
        <taxon>Panagrolaimidae</taxon>
        <taxon>Panagrellus</taxon>
    </lineage>
</organism>
<keyword evidence="5" id="KW-1185">Reference proteome</keyword>
<dbReference type="InterPro" id="IPR001304">
    <property type="entry name" value="C-type_lectin-like"/>
</dbReference>
<evidence type="ECO:0000313" key="6">
    <source>
        <dbReference type="WBParaSite" id="Pan_g10626.t1"/>
    </source>
</evidence>
<dbReference type="PANTHER" id="PTHR22991">
    <property type="entry name" value="PROTEIN CBG13490"/>
    <property type="match status" value="1"/>
</dbReference>
<feature type="signal peptide" evidence="3">
    <location>
        <begin position="1"/>
        <end position="21"/>
    </location>
</feature>
<dbReference type="SMART" id="SM00034">
    <property type="entry name" value="CLECT"/>
    <property type="match status" value="1"/>
</dbReference>
<dbReference type="PANTHER" id="PTHR22991:SF40">
    <property type="entry name" value="PROTEIN CBG13490"/>
    <property type="match status" value="1"/>
</dbReference>
<dbReference type="Gene3D" id="3.10.100.10">
    <property type="entry name" value="Mannose-Binding Protein A, subunit A"/>
    <property type="match status" value="1"/>
</dbReference>